<evidence type="ECO:0000313" key="3">
    <source>
        <dbReference type="Proteomes" id="UP000076078"/>
    </source>
</evidence>
<dbReference type="OMA" id="CNGTHAS"/>
<gene>
    <name evidence="2" type="ORF">DLAC_06456</name>
</gene>
<dbReference type="InParanoid" id="A0A151ZES9"/>
<keyword evidence="1" id="KW-0732">Signal</keyword>
<organism evidence="2 3">
    <name type="scientific">Tieghemostelium lacteum</name>
    <name type="common">Slime mold</name>
    <name type="synonym">Dictyostelium lacteum</name>
    <dbReference type="NCBI Taxonomy" id="361077"/>
    <lineage>
        <taxon>Eukaryota</taxon>
        <taxon>Amoebozoa</taxon>
        <taxon>Evosea</taxon>
        <taxon>Eumycetozoa</taxon>
        <taxon>Dictyostelia</taxon>
        <taxon>Dictyosteliales</taxon>
        <taxon>Raperosteliaceae</taxon>
        <taxon>Tieghemostelium</taxon>
    </lineage>
</organism>
<evidence type="ECO:0000313" key="2">
    <source>
        <dbReference type="EMBL" id="KYQ92472.1"/>
    </source>
</evidence>
<sequence>MMTHRYFVFLVLINLIICSVNCQWVIENQYNDNECSGTPINNILRINFCSASKIQEYCSIDEDFVEVELFTDKKCSNMFDGVKIPLNNCTAHTSYQCSNNFTVASNSFVTESYRDNSTTCNGDEREIFALTVVPLHTCFSSQITTCNGTHASVFWYNNVDCTGSKFATHQKLGCISGNGLGNKSGFTNYYCTNSNSDEITYLFDE</sequence>
<accession>A0A151ZES9</accession>
<feature type="signal peptide" evidence="1">
    <location>
        <begin position="1"/>
        <end position="22"/>
    </location>
</feature>
<dbReference type="AlphaFoldDB" id="A0A151ZES9"/>
<evidence type="ECO:0000256" key="1">
    <source>
        <dbReference type="SAM" id="SignalP"/>
    </source>
</evidence>
<feature type="chain" id="PRO_5007593288" evidence="1">
    <location>
        <begin position="23"/>
        <end position="205"/>
    </location>
</feature>
<dbReference type="EMBL" id="LODT01000029">
    <property type="protein sequence ID" value="KYQ92472.1"/>
    <property type="molecule type" value="Genomic_DNA"/>
</dbReference>
<proteinExistence type="predicted"/>
<dbReference type="OrthoDB" id="23942at2759"/>
<protein>
    <submittedName>
        <fullName evidence="2">Uncharacterized protein</fullName>
    </submittedName>
</protein>
<comment type="caution">
    <text evidence="2">The sequence shown here is derived from an EMBL/GenBank/DDBJ whole genome shotgun (WGS) entry which is preliminary data.</text>
</comment>
<name>A0A151ZES9_TIELA</name>
<dbReference type="Proteomes" id="UP000076078">
    <property type="component" value="Unassembled WGS sequence"/>
</dbReference>
<reference evidence="2 3" key="1">
    <citation type="submission" date="2015-12" db="EMBL/GenBank/DDBJ databases">
        <title>Dictyostelia acquired genes for synthesis and detection of signals that induce cell-type specialization by lateral gene transfer from prokaryotes.</title>
        <authorList>
            <person name="Gloeckner G."/>
            <person name="Schaap P."/>
        </authorList>
    </citation>
    <scope>NUCLEOTIDE SEQUENCE [LARGE SCALE GENOMIC DNA]</scope>
    <source>
        <strain evidence="2 3">TK</strain>
    </source>
</reference>
<dbReference type="FunCoup" id="A0A151ZES9">
    <property type="interactions" value="170"/>
</dbReference>
<keyword evidence="3" id="KW-1185">Reference proteome</keyword>